<dbReference type="SUPFAM" id="SSF143422">
    <property type="entry name" value="Transposase IS200-like"/>
    <property type="match status" value="1"/>
</dbReference>
<dbReference type="Pfam" id="PF01797">
    <property type="entry name" value="Y1_Tnp"/>
    <property type="match status" value="1"/>
</dbReference>
<dbReference type="PANTHER" id="PTHR36966:SF1">
    <property type="entry name" value="REP-ASSOCIATED TYROSINE TRANSPOSASE"/>
    <property type="match status" value="1"/>
</dbReference>
<evidence type="ECO:0000259" key="1">
    <source>
        <dbReference type="SMART" id="SM01321"/>
    </source>
</evidence>
<dbReference type="RefSeq" id="WP_210537523.1">
    <property type="nucleotide sequence ID" value="NZ_JAGKTC010000003.1"/>
</dbReference>
<reference evidence="2" key="2">
    <citation type="submission" date="2021-03" db="EMBL/GenBank/DDBJ databases">
        <authorList>
            <person name="Cao W."/>
        </authorList>
    </citation>
    <scope>NUCLEOTIDE SEQUENCE</scope>
    <source>
        <strain evidence="2">110414</strain>
    </source>
</reference>
<evidence type="ECO:0000313" key="3">
    <source>
        <dbReference type="Proteomes" id="UP000673447"/>
    </source>
</evidence>
<dbReference type="GO" id="GO:0004803">
    <property type="term" value="F:transposase activity"/>
    <property type="evidence" value="ECO:0007669"/>
    <property type="project" value="InterPro"/>
</dbReference>
<feature type="domain" description="Transposase IS200-like" evidence="1">
    <location>
        <begin position="9"/>
        <end position="137"/>
    </location>
</feature>
<name>A0A940X615_9GAMM</name>
<dbReference type="GO" id="GO:0006313">
    <property type="term" value="P:DNA transposition"/>
    <property type="evidence" value="ECO:0007669"/>
    <property type="project" value="InterPro"/>
</dbReference>
<accession>A0A940X615</accession>
<protein>
    <submittedName>
        <fullName evidence="2">Transposase</fullName>
    </submittedName>
</protein>
<organism evidence="2 3">
    <name type="scientific">Pseudoxanthomonas helianthi</name>
    <dbReference type="NCBI Taxonomy" id="1453541"/>
    <lineage>
        <taxon>Bacteria</taxon>
        <taxon>Pseudomonadati</taxon>
        <taxon>Pseudomonadota</taxon>
        <taxon>Gammaproteobacteria</taxon>
        <taxon>Lysobacterales</taxon>
        <taxon>Lysobacteraceae</taxon>
        <taxon>Pseudoxanthomonas</taxon>
    </lineage>
</organism>
<dbReference type="InterPro" id="IPR036515">
    <property type="entry name" value="Transposase_17_sf"/>
</dbReference>
<dbReference type="AlphaFoldDB" id="A0A940X615"/>
<comment type="caution">
    <text evidence="2">The sequence shown here is derived from an EMBL/GenBank/DDBJ whole genome shotgun (WGS) entry which is preliminary data.</text>
</comment>
<dbReference type="InterPro" id="IPR052715">
    <property type="entry name" value="RAYT_transposase"/>
</dbReference>
<dbReference type="Proteomes" id="UP000673447">
    <property type="component" value="Unassembled WGS sequence"/>
</dbReference>
<dbReference type="GO" id="GO:0043565">
    <property type="term" value="F:sequence-specific DNA binding"/>
    <property type="evidence" value="ECO:0007669"/>
    <property type="project" value="TreeGrafter"/>
</dbReference>
<keyword evidence="3" id="KW-1185">Reference proteome</keyword>
<reference evidence="2" key="1">
    <citation type="journal article" date="2016" name="Int. J. Syst. Evol. Microbiol.">
        <title>Pseudoxanthomonas helianthi sp. nov., isolated from roots of Jerusalem artichoke (Helianthus tuberosus).</title>
        <authorList>
            <person name="Kittiwongwattana C."/>
            <person name="Thawai C."/>
        </authorList>
    </citation>
    <scope>NUCLEOTIDE SEQUENCE</scope>
    <source>
        <strain evidence="2">110414</strain>
    </source>
</reference>
<gene>
    <name evidence="2" type="ORF">J5837_14790</name>
</gene>
<dbReference type="EMBL" id="JAGKTC010000003">
    <property type="protein sequence ID" value="MBP3985677.1"/>
    <property type="molecule type" value="Genomic_DNA"/>
</dbReference>
<proteinExistence type="predicted"/>
<dbReference type="SMART" id="SM01321">
    <property type="entry name" value="Y1_Tnp"/>
    <property type="match status" value="1"/>
</dbReference>
<evidence type="ECO:0000313" key="2">
    <source>
        <dbReference type="EMBL" id="MBP3985677.1"/>
    </source>
</evidence>
<dbReference type="NCBIfam" id="NF047646">
    <property type="entry name" value="REP_Tyr_transpos"/>
    <property type="match status" value="1"/>
</dbReference>
<dbReference type="InterPro" id="IPR002686">
    <property type="entry name" value="Transposase_17"/>
</dbReference>
<dbReference type="PANTHER" id="PTHR36966">
    <property type="entry name" value="REP-ASSOCIATED TYROSINE TRANSPOSASE"/>
    <property type="match status" value="1"/>
</dbReference>
<dbReference type="Gene3D" id="3.30.70.1290">
    <property type="entry name" value="Transposase IS200-like"/>
    <property type="match status" value="1"/>
</dbReference>
<sequence>MSNYRRTRVGGASYFFTLIAYRRRPILCDDIVRQALRNAVETTRKEHPFSIDAWVVLPDHLHCIWTLPPDDADFPLRWSKIKRRTSMACREAYRDDHLSTPSRRKRRESTLWQRRYWEHMIRDEDDFVRHMDYIHYNPVKHGLAAKAGDWPYSTFHRLVANGTYPENWAGVAAYGAIRAGE</sequence>